<feature type="domain" description="Chromosomal replication initiator DnaA C-terminal" evidence="1">
    <location>
        <begin position="16"/>
        <end position="85"/>
    </location>
</feature>
<sequence>MPRSYRVPVTEADRIRAGLALHLVAACTGVSAEQMAGTDRLPPPACRARWLAFYLAHVAYGWPLERVGHAYGVNRATVAGACRWAEDARDRPALDALLDRLEDFTRTLLGDAPVVLPR</sequence>
<dbReference type="GO" id="GO:0005524">
    <property type="term" value="F:ATP binding"/>
    <property type="evidence" value="ECO:0007669"/>
    <property type="project" value="InterPro"/>
</dbReference>
<dbReference type="RefSeq" id="WP_123286085.1">
    <property type="nucleotide sequence ID" value="NZ_JACIJB010000001.1"/>
</dbReference>
<reference evidence="2 3" key="1">
    <citation type="submission" date="2020-08" db="EMBL/GenBank/DDBJ databases">
        <title>Genomic Encyclopedia of Type Strains, Phase IV (KMG-IV): sequencing the most valuable type-strain genomes for metagenomic binning, comparative biology and taxonomic classification.</title>
        <authorList>
            <person name="Goeker M."/>
        </authorList>
    </citation>
    <scope>NUCLEOTIDE SEQUENCE [LARGE SCALE GENOMIC DNA]</scope>
    <source>
        <strain evidence="2 3">DSM 24448</strain>
    </source>
</reference>
<dbReference type="EMBL" id="JACIJB010000001">
    <property type="protein sequence ID" value="MBB5660022.1"/>
    <property type="molecule type" value="Genomic_DNA"/>
</dbReference>
<proteinExistence type="predicted"/>
<evidence type="ECO:0000313" key="2">
    <source>
        <dbReference type="EMBL" id="MBB5660022.1"/>
    </source>
</evidence>
<gene>
    <name evidence="2" type="ORF">FHS65_000740</name>
</gene>
<evidence type="ECO:0000313" key="3">
    <source>
        <dbReference type="Proteomes" id="UP000548978"/>
    </source>
</evidence>
<dbReference type="PROSITE" id="PS51257">
    <property type="entry name" value="PROKAR_LIPOPROTEIN"/>
    <property type="match status" value="1"/>
</dbReference>
<dbReference type="GO" id="GO:0006275">
    <property type="term" value="P:regulation of DNA replication"/>
    <property type="evidence" value="ECO:0007669"/>
    <property type="project" value="InterPro"/>
</dbReference>
<dbReference type="SMART" id="SM00760">
    <property type="entry name" value="Bac_DnaA_C"/>
    <property type="match status" value="1"/>
</dbReference>
<dbReference type="InterPro" id="IPR013159">
    <property type="entry name" value="DnaA_C"/>
</dbReference>
<dbReference type="GO" id="GO:0006270">
    <property type="term" value="P:DNA replication initiation"/>
    <property type="evidence" value="ECO:0007669"/>
    <property type="project" value="InterPro"/>
</dbReference>
<accession>A0A7W9E684</accession>
<name>A0A7W9E684_9CAUL</name>
<dbReference type="InterPro" id="IPR010921">
    <property type="entry name" value="Trp_repressor/repl_initiator"/>
</dbReference>
<dbReference type="SUPFAM" id="SSF48295">
    <property type="entry name" value="TrpR-like"/>
    <property type="match status" value="1"/>
</dbReference>
<comment type="caution">
    <text evidence="2">The sequence shown here is derived from an EMBL/GenBank/DDBJ whole genome shotgun (WGS) entry which is preliminary data.</text>
</comment>
<dbReference type="AlphaFoldDB" id="A0A7W9E684"/>
<dbReference type="OrthoDB" id="8480222at2"/>
<dbReference type="GO" id="GO:0043565">
    <property type="term" value="F:sequence-specific DNA binding"/>
    <property type="evidence" value="ECO:0007669"/>
    <property type="project" value="InterPro"/>
</dbReference>
<keyword evidence="3" id="KW-1185">Reference proteome</keyword>
<dbReference type="CDD" id="cd06571">
    <property type="entry name" value="Bac_DnaA_C"/>
    <property type="match status" value="1"/>
</dbReference>
<evidence type="ECO:0000259" key="1">
    <source>
        <dbReference type="SMART" id="SM00760"/>
    </source>
</evidence>
<protein>
    <submittedName>
        <fullName evidence="2">Chromosomal replication initiation ATPase DnaA</fullName>
    </submittedName>
</protein>
<organism evidence="2 3">
    <name type="scientific">Brevundimonas halotolerans</name>
    <dbReference type="NCBI Taxonomy" id="69670"/>
    <lineage>
        <taxon>Bacteria</taxon>
        <taxon>Pseudomonadati</taxon>
        <taxon>Pseudomonadota</taxon>
        <taxon>Alphaproteobacteria</taxon>
        <taxon>Caulobacterales</taxon>
        <taxon>Caulobacteraceae</taxon>
        <taxon>Brevundimonas</taxon>
    </lineage>
</organism>
<dbReference type="Proteomes" id="UP000548978">
    <property type="component" value="Unassembled WGS sequence"/>
</dbReference>
<dbReference type="Gene3D" id="1.10.1750.10">
    <property type="match status" value="1"/>
</dbReference>